<dbReference type="InterPro" id="IPR017453">
    <property type="entry name" value="GCV_H_sub"/>
</dbReference>
<dbReference type="FunCoup" id="A0A1S3I1E9">
    <property type="interactions" value="1300"/>
</dbReference>
<proteinExistence type="inferred from homology"/>
<dbReference type="InterPro" id="IPR003016">
    <property type="entry name" value="2-oxoA_DH_lipoyl-BS"/>
</dbReference>
<evidence type="ECO:0000259" key="6">
    <source>
        <dbReference type="PROSITE" id="PS50968"/>
    </source>
</evidence>
<keyword evidence="7" id="KW-1185">Reference proteome</keyword>
<dbReference type="OMA" id="KEHEWIR"/>
<dbReference type="NCBIfam" id="NF002270">
    <property type="entry name" value="PRK01202.1"/>
    <property type="match status" value="1"/>
</dbReference>
<feature type="modified residue" description="N6-lipoyllysine" evidence="4">
    <location>
        <position position="105"/>
    </location>
</feature>
<dbReference type="GO" id="GO:0019464">
    <property type="term" value="P:glycine decarboxylation via glycine cleavage system"/>
    <property type="evidence" value="ECO:0007669"/>
    <property type="project" value="UniProtKB-UniRule"/>
</dbReference>
<dbReference type="InterPro" id="IPR002930">
    <property type="entry name" value="GCV_H"/>
</dbReference>
<dbReference type="PANTHER" id="PTHR11715">
    <property type="entry name" value="GLYCINE CLEAVAGE SYSTEM H PROTEIN"/>
    <property type="match status" value="1"/>
</dbReference>
<dbReference type="SUPFAM" id="SSF51230">
    <property type="entry name" value="Single hybrid motif"/>
    <property type="match status" value="1"/>
</dbReference>
<evidence type="ECO:0000256" key="4">
    <source>
        <dbReference type="PIRSR" id="PIRSR617453-50"/>
    </source>
</evidence>
<gene>
    <name evidence="8" type="primary">LOC106159439</name>
</gene>
<dbReference type="InParanoid" id="A0A1S3I1E9"/>
<evidence type="ECO:0000256" key="2">
    <source>
        <dbReference type="ARBA" id="ARBA00022823"/>
    </source>
</evidence>
<dbReference type="KEGG" id="lak:106159439"/>
<keyword evidence="3 5" id="KW-0809">Transit peptide</keyword>
<feature type="domain" description="Lipoyl-binding" evidence="6">
    <location>
        <begin position="64"/>
        <end position="146"/>
    </location>
</feature>
<keyword evidence="2 4" id="KW-0450">Lipoyl</keyword>
<name>A0A1S3I1E9_LINAN</name>
<dbReference type="Gene3D" id="2.40.50.100">
    <property type="match status" value="1"/>
</dbReference>
<dbReference type="InterPro" id="IPR011053">
    <property type="entry name" value="Single_hybrid_motif"/>
</dbReference>
<dbReference type="NCBIfam" id="TIGR00527">
    <property type="entry name" value="gcvH"/>
    <property type="match status" value="1"/>
</dbReference>
<dbReference type="GO" id="GO:0005739">
    <property type="term" value="C:mitochondrion"/>
    <property type="evidence" value="ECO:0007669"/>
    <property type="project" value="UniProtKB-SubCell"/>
</dbReference>
<evidence type="ECO:0000313" key="7">
    <source>
        <dbReference type="Proteomes" id="UP000085678"/>
    </source>
</evidence>
<dbReference type="Proteomes" id="UP000085678">
    <property type="component" value="Unplaced"/>
</dbReference>
<comment type="subcellular location">
    <subcellularLocation>
        <location evidence="5">Mitochondrion</location>
    </subcellularLocation>
</comment>
<accession>A0A1S3I1E9</accession>
<dbReference type="PROSITE" id="PS50968">
    <property type="entry name" value="BIOTINYL_LIPOYL"/>
    <property type="match status" value="1"/>
</dbReference>
<dbReference type="InterPro" id="IPR000089">
    <property type="entry name" value="Biotin_lipoyl"/>
</dbReference>
<dbReference type="GeneID" id="106159439"/>
<comment type="subunit">
    <text evidence="5">The glycine cleavage system is composed of four proteins: P, T, L and H.</text>
</comment>
<sequence>MASARLVRCARSLFRTNISLFPRLSTSVNHQKRWLSCTQNLTSDIPKDRLYTEEHEWVKVEGSTGLIGISDYAQAQLGDLVYVELPELDAVFTKGDVCGTLESVKAASDLYSPVSGQVIEVNKTLDESPETINQSPYDKGWLMKVELGNSEELKDLMDAEAYKAFIQEE</sequence>
<dbReference type="PROSITE" id="PS00189">
    <property type="entry name" value="LIPOYL"/>
    <property type="match status" value="1"/>
</dbReference>
<dbReference type="AlphaFoldDB" id="A0A1S3I1E9"/>
<dbReference type="STRING" id="7574.A0A1S3I1E9"/>
<evidence type="ECO:0000256" key="3">
    <source>
        <dbReference type="ARBA" id="ARBA00022946"/>
    </source>
</evidence>
<comment type="cofactor">
    <cofactor evidence="5">
        <name>(R)-lipoate</name>
        <dbReference type="ChEBI" id="CHEBI:83088"/>
    </cofactor>
    <text evidence="5">Binds 1 lipoyl cofactor covalently.</text>
</comment>
<comment type="function">
    <text evidence="5">The H protein shuttles the methylamine group of glycine from the P protein to the T protein.</text>
</comment>
<dbReference type="GO" id="GO:0005960">
    <property type="term" value="C:glycine cleavage complex"/>
    <property type="evidence" value="ECO:0007669"/>
    <property type="project" value="UniProtKB-UniRule"/>
</dbReference>
<protein>
    <recommendedName>
        <fullName evidence="5">Glycine cleavage system H protein</fullName>
    </recommendedName>
</protein>
<dbReference type="Pfam" id="PF01597">
    <property type="entry name" value="GCV_H"/>
    <property type="match status" value="1"/>
</dbReference>
<dbReference type="PANTHER" id="PTHR11715:SF3">
    <property type="entry name" value="GLYCINE CLEAVAGE SYSTEM H PROTEIN-RELATED"/>
    <property type="match status" value="1"/>
</dbReference>
<evidence type="ECO:0000256" key="1">
    <source>
        <dbReference type="ARBA" id="ARBA00009249"/>
    </source>
</evidence>
<dbReference type="GO" id="GO:0009249">
    <property type="term" value="P:protein lipoylation"/>
    <property type="evidence" value="ECO:0007669"/>
    <property type="project" value="TreeGrafter"/>
</dbReference>
<comment type="similarity">
    <text evidence="1 5">Belongs to the GcvH family.</text>
</comment>
<evidence type="ECO:0000313" key="8">
    <source>
        <dbReference type="RefSeq" id="XP_013391179.1"/>
    </source>
</evidence>
<reference evidence="8" key="1">
    <citation type="submission" date="2025-08" db="UniProtKB">
        <authorList>
            <consortium name="RefSeq"/>
        </authorList>
    </citation>
    <scope>IDENTIFICATION</scope>
    <source>
        <tissue evidence="8">Gonads</tissue>
    </source>
</reference>
<keyword evidence="5" id="KW-0496">Mitochondrion</keyword>
<organism evidence="7 8">
    <name type="scientific">Lingula anatina</name>
    <name type="common">Brachiopod</name>
    <name type="synonym">Lingula unguis</name>
    <dbReference type="NCBI Taxonomy" id="7574"/>
    <lineage>
        <taxon>Eukaryota</taxon>
        <taxon>Metazoa</taxon>
        <taxon>Spiralia</taxon>
        <taxon>Lophotrochozoa</taxon>
        <taxon>Brachiopoda</taxon>
        <taxon>Linguliformea</taxon>
        <taxon>Lingulata</taxon>
        <taxon>Lingulida</taxon>
        <taxon>Linguloidea</taxon>
        <taxon>Lingulidae</taxon>
        <taxon>Lingula</taxon>
    </lineage>
</organism>
<evidence type="ECO:0000256" key="5">
    <source>
        <dbReference type="RuleBase" id="RU364055"/>
    </source>
</evidence>
<dbReference type="RefSeq" id="XP_013391179.1">
    <property type="nucleotide sequence ID" value="XM_013535725.1"/>
</dbReference>
<dbReference type="HAMAP" id="MF_00272">
    <property type="entry name" value="GcvH"/>
    <property type="match status" value="1"/>
</dbReference>
<dbReference type="OrthoDB" id="10264154at2759"/>
<dbReference type="CDD" id="cd06848">
    <property type="entry name" value="GCS_H"/>
    <property type="match status" value="1"/>
</dbReference>
<dbReference type="InterPro" id="IPR033753">
    <property type="entry name" value="GCV_H/Fam206"/>
</dbReference>